<dbReference type="AlphaFoldDB" id="A0A7I9V9H0"/>
<dbReference type="EMBL" id="BJOV01000005">
    <property type="protein sequence ID" value="GEE02046.1"/>
    <property type="molecule type" value="Genomic_DNA"/>
</dbReference>
<keyword evidence="1 5" id="KW-0436">Ligase</keyword>
<evidence type="ECO:0000259" key="4">
    <source>
        <dbReference type="PROSITE" id="PS51733"/>
    </source>
</evidence>
<evidence type="ECO:0000256" key="3">
    <source>
        <dbReference type="ARBA" id="ARBA00024227"/>
    </source>
</evidence>
<dbReference type="CDD" id="cd16442">
    <property type="entry name" value="BPL"/>
    <property type="match status" value="1"/>
</dbReference>
<dbReference type="OrthoDB" id="9807064at2"/>
<gene>
    <name evidence="5" type="ORF">nbrc107696_24920</name>
</gene>
<dbReference type="InterPro" id="IPR045864">
    <property type="entry name" value="aa-tRNA-synth_II/BPL/LPL"/>
</dbReference>
<accession>A0A7I9V9H0</accession>
<dbReference type="SUPFAM" id="SSF55681">
    <property type="entry name" value="Class II aaRS and biotin synthetases"/>
    <property type="match status" value="1"/>
</dbReference>
<evidence type="ECO:0000256" key="1">
    <source>
        <dbReference type="ARBA" id="ARBA00022598"/>
    </source>
</evidence>
<dbReference type="GO" id="GO:0005737">
    <property type="term" value="C:cytoplasm"/>
    <property type="evidence" value="ECO:0007669"/>
    <property type="project" value="TreeGrafter"/>
</dbReference>
<dbReference type="Gene3D" id="3.30.930.10">
    <property type="entry name" value="Bira Bifunctional Protein, Domain 2"/>
    <property type="match status" value="1"/>
</dbReference>
<sequence>MIVTDLPDVNALRDRLSDTRWRRIDVVPETGSTNADLISRADADADLDGSVRISGFQSQGRGRHARVWKTPHGQLAMSAAVAVTASDTDRIGWLSLLTGLAVRDALREVTGVDVELKWPNDVLAPTVDGEPGGKLSGILCEFRPNSDGGGVAVIGTGVNLDVDRRVTDGADAASVRGIGGAGASATDVAVAYLRALSARLADWPAHVDRLVGDYRAASATLGRRVRLILPGDVEVIGEAVDIDDQGRVIVDGPTGRTVASAGDVTHLRPI</sequence>
<dbReference type="InterPro" id="IPR004143">
    <property type="entry name" value="BPL_LPL_catalytic"/>
</dbReference>
<dbReference type="Gene3D" id="2.30.30.100">
    <property type="match status" value="1"/>
</dbReference>
<dbReference type="Pfam" id="PF03099">
    <property type="entry name" value="BPL_LplA_LipB"/>
    <property type="match status" value="1"/>
</dbReference>
<feature type="domain" description="BPL/LPL catalytic" evidence="4">
    <location>
        <begin position="10"/>
        <end position="204"/>
    </location>
</feature>
<reference evidence="6" key="1">
    <citation type="submission" date="2019-06" db="EMBL/GenBank/DDBJ databases">
        <title>Gordonia isolated from sludge of a wastewater treatment plant.</title>
        <authorList>
            <person name="Tamura T."/>
            <person name="Aoyama K."/>
            <person name="Kang Y."/>
            <person name="Saito S."/>
            <person name="Akiyama N."/>
            <person name="Yazawa K."/>
            <person name="Gonoi T."/>
            <person name="Mikami Y."/>
        </authorList>
    </citation>
    <scope>NUCLEOTIDE SEQUENCE [LARGE SCALE GENOMIC DNA]</scope>
    <source>
        <strain evidence="6">NBRC 107696</strain>
    </source>
</reference>
<comment type="caution">
    <text evidence="5">The sequence shown here is derived from an EMBL/GenBank/DDBJ whole genome shotgun (WGS) entry which is preliminary data.</text>
</comment>
<dbReference type="PANTHER" id="PTHR12835">
    <property type="entry name" value="BIOTIN PROTEIN LIGASE"/>
    <property type="match status" value="1"/>
</dbReference>
<keyword evidence="2" id="KW-0092">Biotin</keyword>
<proteinExistence type="predicted"/>
<dbReference type="NCBIfam" id="TIGR00121">
    <property type="entry name" value="birA_ligase"/>
    <property type="match status" value="1"/>
</dbReference>
<organism evidence="5 6">
    <name type="scientific">Gordonia spumicola</name>
    <dbReference type="NCBI Taxonomy" id="589161"/>
    <lineage>
        <taxon>Bacteria</taxon>
        <taxon>Bacillati</taxon>
        <taxon>Actinomycetota</taxon>
        <taxon>Actinomycetes</taxon>
        <taxon>Mycobacteriales</taxon>
        <taxon>Gordoniaceae</taxon>
        <taxon>Gordonia</taxon>
    </lineage>
</organism>
<dbReference type="PANTHER" id="PTHR12835:SF5">
    <property type="entry name" value="BIOTIN--PROTEIN LIGASE"/>
    <property type="match status" value="1"/>
</dbReference>
<dbReference type="PROSITE" id="PS51733">
    <property type="entry name" value="BPL_LPL_CATALYTIC"/>
    <property type="match status" value="1"/>
</dbReference>
<dbReference type="GO" id="GO:0004077">
    <property type="term" value="F:biotin--[biotin carboxyl-carrier protein] ligase activity"/>
    <property type="evidence" value="ECO:0007669"/>
    <property type="project" value="UniProtKB-EC"/>
</dbReference>
<evidence type="ECO:0000313" key="5">
    <source>
        <dbReference type="EMBL" id="GEE02046.1"/>
    </source>
</evidence>
<dbReference type="RefSeq" id="WP_161895814.1">
    <property type="nucleotide sequence ID" value="NZ_BJOV01000005.1"/>
</dbReference>
<dbReference type="InterPro" id="IPR004408">
    <property type="entry name" value="Biotin_CoA_COase_ligase"/>
</dbReference>
<evidence type="ECO:0000256" key="2">
    <source>
        <dbReference type="ARBA" id="ARBA00023267"/>
    </source>
</evidence>
<keyword evidence="6" id="KW-1185">Reference proteome</keyword>
<name>A0A7I9V9H0_9ACTN</name>
<evidence type="ECO:0000313" key="6">
    <source>
        <dbReference type="Proteomes" id="UP000444960"/>
    </source>
</evidence>
<dbReference type="EC" id="6.3.4.15" evidence="3"/>
<dbReference type="InterPro" id="IPR003142">
    <property type="entry name" value="BPL_C"/>
</dbReference>
<dbReference type="Pfam" id="PF02237">
    <property type="entry name" value="BPL_C"/>
    <property type="match status" value="1"/>
</dbReference>
<protein>
    <recommendedName>
        <fullName evidence="3">biotin--[biotin carboxyl-carrier protein] ligase</fullName>
        <ecNumber evidence="3">6.3.4.15</ecNumber>
    </recommendedName>
</protein>
<dbReference type="Proteomes" id="UP000444960">
    <property type="component" value="Unassembled WGS sequence"/>
</dbReference>